<evidence type="ECO:0000313" key="1">
    <source>
        <dbReference type="EMBL" id="GJT22130.1"/>
    </source>
</evidence>
<protein>
    <submittedName>
        <fullName evidence="1">Uncharacterized protein</fullName>
    </submittedName>
</protein>
<dbReference type="EMBL" id="BQNB010013945">
    <property type="protein sequence ID" value="GJT22130.1"/>
    <property type="molecule type" value="Genomic_DNA"/>
</dbReference>
<reference evidence="1" key="2">
    <citation type="submission" date="2022-01" db="EMBL/GenBank/DDBJ databases">
        <authorList>
            <person name="Yamashiro T."/>
            <person name="Shiraishi A."/>
            <person name="Satake H."/>
            <person name="Nakayama K."/>
        </authorList>
    </citation>
    <scope>NUCLEOTIDE SEQUENCE</scope>
</reference>
<organism evidence="1 2">
    <name type="scientific">Tanacetum coccineum</name>
    <dbReference type="NCBI Taxonomy" id="301880"/>
    <lineage>
        <taxon>Eukaryota</taxon>
        <taxon>Viridiplantae</taxon>
        <taxon>Streptophyta</taxon>
        <taxon>Embryophyta</taxon>
        <taxon>Tracheophyta</taxon>
        <taxon>Spermatophyta</taxon>
        <taxon>Magnoliopsida</taxon>
        <taxon>eudicotyledons</taxon>
        <taxon>Gunneridae</taxon>
        <taxon>Pentapetalae</taxon>
        <taxon>asterids</taxon>
        <taxon>campanulids</taxon>
        <taxon>Asterales</taxon>
        <taxon>Asteraceae</taxon>
        <taxon>Asteroideae</taxon>
        <taxon>Anthemideae</taxon>
        <taxon>Anthemidinae</taxon>
        <taxon>Tanacetum</taxon>
    </lineage>
</organism>
<evidence type="ECO:0000313" key="2">
    <source>
        <dbReference type="Proteomes" id="UP001151760"/>
    </source>
</evidence>
<proteinExistence type="predicted"/>
<gene>
    <name evidence="1" type="ORF">Tco_0892067</name>
</gene>
<dbReference type="Proteomes" id="UP001151760">
    <property type="component" value="Unassembled WGS sequence"/>
</dbReference>
<comment type="caution">
    <text evidence="1">The sequence shown here is derived from an EMBL/GenBank/DDBJ whole genome shotgun (WGS) entry which is preliminary data.</text>
</comment>
<sequence length="115" mass="13486">MDFVALIWEDLAYQIEKKDAKKSYKMYYPRFTKAIINHYLKRNPFILIKNRVFMHTAMDDTILGNMKFVSKHEDVQVYGGLMPKEMTTLEMLSSESFQTYYAIAIGAEPSKSKKL</sequence>
<accession>A0ABQ5C508</accession>
<name>A0ABQ5C508_9ASTR</name>
<keyword evidence="2" id="KW-1185">Reference proteome</keyword>
<reference evidence="1" key="1">
    <citation type="journal article" date="2022" name="Int. J. Mol. Sci.">
        <title>Draft Genome of Tanacetum Coccineum: Genomic Comparison of Closely Related Tanacetum-Family Plants.</title>
        <authorList>
            <person name="Yamashiro T."/>
            <person name="Shiraishi A."/>
            <person name="Nakayama K."/>
            <person name="Satake H."/>
        </authorList>
    </citation>
    <scope>NUCLEOTIDE SEQUENCE</scope>
</reference>